<name>A0A2S6GMN8_9PSEU</name>
<accession>A0A2S6GMN8</accession>
<evidence type="ECO:0000313" key="1">
    <source>
        <dbReference type="EMBL" id="PPK66498.1"/>
    </source>
</evidence>
<protein>
    <submittedName>
        <fullName evidence="1">Uncharacterized protein</fullName>
    </submittedName>
</protein>
<dbReference type="AlphaFoldDB" id="A0A2S6GMN8"/>
<keyword evidence="2" id="KW-1185">Reference proteome</keyword>
<gene>
    <name evidence="1" type="ORF">CLV40_110202</name>
</gene>
<sequence length="150" mass="17060">MAGERFRDPMTSLYSLAGEAIDVVCPRCGKRAVDVPRPVDGEFVFRWPRTLTCVHCAYGKTWEPGVSRWGGPCDPFFDTPLWLRSPWRGHTLWALNRTHLDLLEHHIAARLREHPGGGLSMLARLPAWMTAAKNRDGMVRVLRELRATLD</sequence>
<organism evidence="1 2">
    <name type="scientific">Actinokineospora auranticolor</name>
    <dbReference type="NCBI Taxonomy" id="155976"/>
    <lineage>
        <taxon>Bacteria</taxon>
        <taxon>Bacillati</taxon>
        <taxon>Actinomycetota</taxon>
        <taxon>Actinomycetes</taxon>
        <taxon>Pseudonocardiales</taxon>
        <taxon>Pseudonocardiaceae</taxon>
        <taxon>Actinokineospora</taxon>
    </lineage>
</organism>
<dbReference type="OrthoDB" id="7189707at2"/>
<dbReference type="Proteomes" id="UP000239203">
    <property type="component" value="Unassembled WGS sequence"/>
</dbReference>
<proteinExistence type="predicted"/>
<reference evidence="1 2" key="1">
    <citation type="submission" date="2018-02" db="EMBL/GenBank/DDBJ databases">
        <title>Genomic Encyclopedia of Archaeal and Bacterial Type Strains, Phase II (KMG-II): from individual species to whole genera.</title>
        <authorList>
            <person name="Goeker M."/>
        </authorList>
    </citation>
    <scope>NUCLEOTIDE SEQUENCE [LARGE SCALE GENOMIC DNA]</scope>
    <source>
        <strain evidence="1 2">YU 961-1</strain>
    </source>
</reference>
<comment type="caution">
    <text evidence="1">The sequence shown here is derived from an EMBL/GenBank/DDBJ whole genome shotgun (WGS) entry which is preliminary data.</text>
</comment>
<evidence type="ECO:0000313" key="2">
    <source>
        <dbReference type="Proteomes" id="UP000239203"/>
    </source>
</evidence>
<dbReference type="RefSeq" id="WP_104480464.1">
    <property type="nucleotide sequence ID" value="NZ_CP154825.1"/>
</dbReference>
<dbReference type="EMBL" id="PTIX01000010">
    <property type="protein sequence ID" value="PPK66498.1"/>
    <property type="molecule type" value="Genomic_DNA"/>
</dbReference>